<reference evidence="2" key="1">
    <citation type="submission" date="2006-01" db="EMBL/GenBank/DDBJ databases">
        <title>Genome of the cyst-dividing bacterium Ramlibacter tataouinensis.</title>
        <authorList>
            <person name="Barakat M."/>
            <person name="Ortet P."/>
            <person name="De Luca G."/>
            <person name="Jourlin-Castelli C."/>
            <person name="Ansaldi M."/>
            <person name="Py B."/>
            <person name="Fichant G."/>
            <person name="Coutinho P."/>
            <person name="Voulhoux R."/>
            <person name="Bastien O."/>
            <person name="Roy S."/>
            <person name="Marechal E."/>
            <person name="Henrissat B."/>
            <person name="Quentin Y."/>
            <person name="Noirot P."/>
            <person name="Filloux A."/>
            <person name="Mejean V."/>
            <person name="DuBow M."/>
            <person name="Barras F."/>
            <person name="Heulin T."/>
        </authorList>
    </citation>
    <scope>NUCLEOTIDE SEQUENCE [LARGE SCALE GENOMIC DNA]</scope>
    <source>
        <strain evidence="2">ATCC BAA-407 / DSM 14655 / LMG 21543 / TTB310</strain>
    </source>
</reference>
<dbReference type="RefSeq" id="WP_013899417.1">
    <property type="nucleotide sequence ID" value="NC_015677.1"/>
</dbReference>
<keyword evidence="2" id="KW-1185">Reference proteome</keyword>
<evidence type="ECO:0000313" key="1">
    <source>
        <dbReference type="EMBL" id="AEG91184.1"/>
    </source>
</evidence>
<organism evidence="1 2">
    <name type="scientific">Ramlibacter tataouinensis (strain ATCC BAA-407 / DSM 14655 / LMG 21543 / TTB310)</name>
    <dbReference type="NCBI Taxonomy" id="365046"/>
    <lineage>
        <taxon>Bacteria</taxon>
        <taxon>Pseudomonadati</taxon>
        <taxon>Pseudomonadota</taxon>
        <taxon>Betaproteobacteria</taxon>
        <taxon>Burkholderiales</taxon>
        <taxon>Comamonadaceae</taxon>
        <taxon>Ramlibacter</taxon>
    </lineage>
</organism>
<dbReference type="EMBL" id="CP000245">
    <property type="protein sequence ID" value="AEG91184.1"/>
    <property type="molecule type" value="Genomic_DNA"/>
</dbReference>
<name>F5Y397_RAMTT</name>
<accession>F5Y397</accession>
<protein>
    <submittedName>
        <fullName evidence="1">Uncharacterized protein</fullName>
    </submittedName>
</protein>
<evidence type="ECO:0000313" key="2">
    <source>
        <dbReference type="Proteomes" id="UP000008385"/>
    </source>
</evidence>
<dbReference type="AlphaFoldDB" id="F5Y397"/>
<dbReference type="Proteomes" id="UP000008385">
    <property type="component" value="Chromosome"/>
</dbReference>
<proteinExistence type="predicted"/>
<sequence length="48" mass="4940">MMKTPWLSTLAWLAATLLALLFAWATPPDAMLESFAPSAFGGGLGSGA</sequence>
<reference evidence="1 2" key="2">
    <citation type="journal article" date="2011" name="PLoS ONE">
        <title>The Cyst-Dividing Bacterium Ramlibacter tataouinensis TTB310 Genome Reveals a Well-Stocked Toolbox for Adaptation to a Desert Environment.</title>
        <authorList>
            <person name="De Luca G."/>
            <person name="Barakat M."/>
            <person name="Ortet P."/>
            <person name="Fochesato S."/>
            <person name="Jourlin-Castelli C."/>
            <person name="Ansaldi M."/>
            <person name="Py B."/>
            <person name="Fichant G."/>
            <person name="Coutinho P.M."/>
            <person name="Voulhoux R."/>
            <person name="Bastien O."/>
            <person name="Marechal E."/>
            <person name="Henrissat B."/>
            <person name="Quentin Y."/>
            <person name="Noirot P."/>
            <person name="Filloux A."/>
            <person name="Mejean V."/>
            <person name="Dubow M.S."/>
            <person name="Barras F."/>
            <person name="Barbe V."/>
            <person name="Weissenbach J."/>
            <person name="Mihalcescu I."/>
            <person name="Vermeglio A."/>
            <person name="Achouak W."/>
            <person name="Heulin T."/>
        </authorList>
    </citation>
    <scope>NUCLEOTIDE SEQUENCE [LARGE SCALE GENOMIC DNA]</scope>
    <source>
        <strain evidence="2">ATCC BAA-407 / DSM 14655 / LMG 21543 / TTB310</strain>
    </source>
</reference>
<dbReference type="KEGG" id="rta:Rta_01210"/>
<gene>
    <name evidence="1" type="ordered locus">Rta_01210</name>
</gene>
<dbReference type="HOGENOM" id="CLU_3157042_0_0_4"/>